<evidence type="ECO:0000313" key="1">
    <source>
        <dbReference type="EMBL" id="KAH9412955.1"/>
    </source>
</evidence>
<organism evidence="1 2">
    <name type="scientific">Dermatophagoides pteronyssinus</name>
    <name type="common">European house dust mite</name>
    <dbReference type="NCBI Taxonomy" id="6956"/>
    <lineage>
        <taxon>Eukaryota</taxon>
        <taxon>Metazoa</taxon>
        <taxon>Ecdysozoa</taxon>
        <taxon>Arthropoda</taxon>
        <taxon>Chelicerata</taxon>
        <taxon>Arachnida</taxon>
        <taxon>Acari</taxon>
        <taxon>Acariformes</taxon>
        <taxon>Sarcoptiformes</taxon>
        <taxon>Astigmata</taxon>
        <taxon>Psoroptidia</taxon>
        <taxon>Analgoidea</taxon>
        <taxon>Pyroglyphidae</taxon>
        <taxon>Dermatophagoidinae</taxon>
        <taxon>Dermatophagoides</taxon>
    </lineage>
</organism>
<sequence length="90" mass="11106">MDTEMYRNNIVICVHHIYVTGYTMIGNDIFIMFNIETWKNFYIVWPNRPIIVKHIYRIKSTYNEAKANIESKKEMEENQIIYHHYIYLRQ</sequence>
<evidence type="ECO:0000313" key="2">
    <source>
        <dbReference type="Proteomes" id="UP000887458"/>
    </source>
</evidence>
<protein>
    <submittedName>
        <fullName evidence="1">Uncharacterized protein</fullName>
    </submittedName>
</protein>
<dbReference type="Proteomes" id="UP000887458">
    <property type="component" value="Unassembled WGS sequence"/>
</dbReference>
<feature type="non-terminal residue" evidence="1">
    <location>
        <position position="90"/>
    </location>
</feature>
<reference evidence="1 2" key="2">
    <citation type="journal article" date="2022" name="Mol. Biol. Evol.">
        <title>Comparative Genomics Reveals Insights into the Divergent Evolution of Astigmatic Mites and Household Pest Adaptations.</title>
        <authorList>
            <person name="Xiong Q."/>
            <person name="Wan A.T."/>
            <person name="Liu X."/>
            <person name="Fung C.S."/>
            <person name="Xiao X."/>
            <person name="Malainual N."/>
            <person name="Hou J."/>
            <person name="Wang L."/>
            <person name="Wang M."/>
            <person name="Yang K.Y."/>
            <person name="Cui Y."/>
            <person name="Leung E.L."/>
            <person name="Nong W."/>
            <person name="Shin S.K."/>
            <person name="Au S.W."/>
            <person name="Jeong K.Y."/>
            <person name="Chew F.T."/>
            <person name="Hui J.H."/>
            <person name="Leung T.F."/>
            <person name="Tungtrongchitr A."/>
            <person name="Zhong N."/>
            <person name="Liu Z."/>
            <person name="Tsui S.K."/>
        </authorList>
    </citation>
    <scope>NUCLEOTIDE SEQUENCE [LARGE SCALE GENOMIC DNA]</scope>
    <source>
        <strain evidence="1">Derp</strain>
    </source>
</reference>
<dbReference type="EMBL" id="NJHN03000125">
    <property type="protein sequence ID" value="KAH9412955.1"/>
    <property type="molecule type" value="Genomic_DNA"/>
</dbReference>
<accession>A0ABQ8IRK8</accession>
<name>A0ABQ8IRK8_DERPT</name>
<reference evidence="1 2" key="1">
    <citation type="journal article" date="2018" name="J. Allergy Clin. Immunol.">
        <title>High-quality assembly of Dermatophagoides pteronyssinus genome and transcriptome reveals a wide range of novel allergens.</title>
        <authorList>
            <person name="Liu X.Y."/>
            <person name="Yang K.Y."/>
            <person name="Wang M.Q."/>
            <person name="Kwok J.S."/>
            <person name="Zeng X."/>
            <person name="Yang Z."/>
            <person name="Xiao X.J."/>
            <person name="Lau C.P."/>
            <person name="Li Y."/>
            <person name="Huang Z.M."/>
            <person name="Ba J.G."/>
            <person name="Yim A.K."/>
            <person name="Ouyang C.Y."/>
            <person name="Ngai S.M."/>
            <person name="Chan T.F."/>
            <person name="Leung E.L."/>
            <person name="Liu L."/>
            <person name="Liu Z.G."/>
            <person name="Tsui S.K."/>
        </authorList>
    </citation>
    <scope>NUCLEOTIDE SEQUENCE [LARGE SCALE GENOMIC DNA]</scope>
    <source>
        <strain evidence="1">Derp</strain>
    </source>
</reference>
<proteinExistence type="predicted"/>
<keyword evidence="2" id="KW-1185">Reference proteome</keyword>
<gene>
    <name evidence="1" type="ORF">DERP_015319</name>
</gene>
<comment type="caution">
    <text evidence="1">The sequence shown here is derived from an EMBL/GenBank/DDBJ whole genome shotgun (WGS) entry which is preliminary data.</text>
</comment>